<keyword evidence="5" id="KW-0679">Respiratory chain</keyword>
<comment type="similarity">
    <text evidence="2">Belongs to the cytochrome c oxidase subunit 2 family.</text>
</comment>
<dbReference type="GO" id="GO:0016491">
    <property type="term" value="F:oxidoreductase activity"/>
    <property type="evidence" value="ECO:0007669"/>
    <property type="project" value="UniProtKB-KW"/>
</dbReference>
<evidence type="ECO:0000256" key="12">
    <source>
        <dbReference type="ARBA" id="ARBA00023136"/>
    </source>
</evidence>
<evidence type="ECO:0000256" key="2">
    <source>
        <dbReference type="ARBA" id="ARBA00007866"/>
    </source>
</evidence>
<gene>
    <name evidence="20" type="primary">ctaC_2</name>
    <name evidence="20" type="ORF">A6302_01276</name>
</gene>
<evidence type="ECO:0000256" key="7">
    <source>
        <dbReference type="ARBA" id="ARBA00022723"/>
    </source>
</evidence>
<evidence type="ECO:0000256" key="5">
    <source>
        <dbReference type="ARBA" id="ARBA00022660"/>
    </source>
</evidence>
<comment type="subcellular location">
    <subcellularLocation>
        <location evidence="1">Membrane</location>
        <topology evidence="1">Multi-pass membrane protein</topology>
    </subcellularLocation>
</comment>
<dbReference type="SUPFAM" id="SSF49503">
    <property type="entry name" value="Cupredoxins"/>
    <property type="match status" value="1"/>
</dbReference>
<evidence type="ECO:0000256" key="1">
    <source>
        <dbReference type="ARBA" id="ARBA00004141"/>
    </source>
</evidence>
<dbReference type="GO" id="GO:0004129">
    <property type="term" value="F:cytochrome-c oxidase activity"/>
    <property type="evidence" value="ECO:0007669"/>
    <property type="project" value="UniProtKB-EC"/>
</dbReference>
<keyword evidence="11" id="KW-0186">Copper</keyword>
<protein>
    <recommendedName>
        <fullName evidence="14">Cytochrome aa3 subunit 2</fullName>
    </recommendedName>
</protein>
<dbReference type="NCBIfam" id="TIGR02866">
    <property type="entry name" value="CoxB"/>
    <property type="match status" value="1"/>
</dbReference>
<keyword evidence="10 16" id="KW-0408">Iron</keyword>
<evidence type="ECO:0000256" key="4">
    <source>
        <dbReference type="ARBA" id="ARBA00022617"/>
    </source>
</evidence>
<dbReference type="InterPro" id="IPR045187">
    <property type="entry name" value="CcO_II"/>
</dbReference>
<evidence type="ECO:0000256" key="8">
    <source>
        <dbReference type="ARBA" id="ARBA00022982"/>
    </source>
</evidence>
<dbReference type="PROSITE" id="PS00078">
    <property type="entry name" value="COX2"/>
    <property type="match status" value="1"/>
</dbReference>
<dbReference type="PANTHER" id="PTHR22888:SF9">
    <property type="entry name" value="CYTOCHROME C OXIDASE SUBUNIT 2"/>
    <property type="match status" value="1"/>
</dbReference>
<keyword evidence="20" id="KW-0560">Oxidoreductase</keyword>
<evidence type="ECO:0000256" key="17">
    <source>
        <dbReference type="SAM" id="Phobius"/>
    </source>
</evidence>
<dbReference type="GO" id="GO:0005507">
    <property type="term" value="F:copper ion binding"/>
    <property type="evidence" value="ECO:0007669"/>
    <property type="project" value="InterPro"/>
</dbReference>
<organism evidence="20 21">
    <name type="scientific">Methylobrevis pamukkalensis</name>
    <dbReference type="NCBI Taxonomy" id="1439726"/>
    <lineage>
        <taxon>Bacteria</taxon>
        <taxon>Pseudomonadati</taxon>
        <taxon>Pseudomonadota</taxon>
        <taxon>Alphaproteobacteria</taxon>
        <taxon>Hyphomicrobiales</taxon>
        <taxon>Pleomorphomonadaceae</taxon>
        <taxon>Methylobrevis</taxon>
    </lineage>
</organism>
<keyword evidence="4 16" id="KW-0349">Heme</keyword>
<evidence type="ECO:0000256" key="16">
    <source>
        <dbReference type="PROSITE-ProRule" id="PRU00433"/>
    </source>
</evidence>
<reference evidence="20 21" key="1">
    <citation type="submission" date="2016-07" db="EMBL/GenBank/DDBJ databases">
        <title>Draft Genome Sequence of Methylobrevis pamukkalensis PK2.</title>
        <authorList>
            <person name="Vasilenko O.V."/>
            <person name="Doronina N.V."/>
            <person name="Shmareva M.N."/>
            <person name="Tarlachkov S.V."/>
            <person name="Mustakhimov I."/>
            <person name="Trotsenko Y.A."/>
        </authorList>
    </citation>
    <scope>NUCLEOTIDE SEQUENCE [LARGE SCALE GENOMIC DNA]</scope>
    <source>
        <strain evidence="20 21">PK2</strain>
    </source>
</reference>
<evidence type="ECO:0000259" key="18">
    <source>
        <dbReference type="PROSITE" id="PS50857"/>
    </source>
</evidence>
<evidence type="ECO:0000256" key="11">
    <source>
        <dbReference type="ARBA" id="ARBA00023008"/>
    </source>
</evidence>
<keyword evidence="12 17" id="KW-0472">Membrane</keyword>
<feature type="domain" description="Cytochrome c" evidence="19">
    <location>
        <begin position="245"/>
        <end position="337"/>
    </location>
</feature>
<proteinExistence type="inferred from homology"/>
<dbReference type="InterPro" id="IPR009056">
    <property type="entry name" value="Cyt_c-like_dom"/>
</dbReference>
<dbReference type="PATRIC" id="fig|1439726.3.peg.1342"/>
<evidence type="ECO:0000256" key="13">
    <source>
        <dbReference type="ARBA" id="ARBA00024688"/>
    </source>
</evidence>
<feature type="transmembrane region" description="Helical" evidence="17">
    <location>
        <begin position="52"/>
        <end position="75"/>
    </location>
</feature>
<dbReference type="Gene3D" id="2.60.40.420">
    <property type="entry name" value="Cupredoxins - blue copper proteins"/>
    <property type="match status" value="1"/>
</dbReference>
<evidence type="ECO:0000313" key="20">
    <source>
        <dbReference type="EMBL" id="ODN71412.1"/>
    </source>
</evidence>
<dbReference type="InterPro" id="IPR034236">
    <property type="entry name" value="CuRO_CcO_Caa3_II"/>
</dbReference>
<dbReference type="Pfam" id="PF00116">
    <property type="entry name" value="COX2"/>
    <property type="match status" value="1"/>
</dbReference>
<dbReference type="Pfam" id="PF00034">
    <property type="entry name" value="Cytochrom_C"/>
    <property type="match status" value="1"/>
</dbReference>
<keyword evidence="9 17" id="KW-1133">Transmembrane helix</keyword>
<keyword evidence="7 16" id="KW-0479">Metal-binding</keyword>
<feature type="transmembrane region" description="Helical" evidence="17">
    <location>
        <begin position="87"/>
        <end position="112"/>
    </location>
</feature>
<dbReference type="PROSITE" id="PS50857">
    <property type="entry name" value="COX2_CUA"/>
    <property type="match status" value="1"/>
</dbReference>
<evidence type="ECO:0000313" key="21">
    <source>
        <dbReference type="Proteomes" id="UP000094622"/>
    </source>
</evidence>
<dbReference type="EMBL" id="MCRJ01000022">
    <property type="protein sequence ID" value="ODN71412.1"/>
    <property type="molecule type" value="Genomic_DNA"/>
</dbReference>
<dbReference type="PROSITE" id="PS51007">
    <property type="entry name" value="CYTC"/>
    <property type="match status" value="1"/>
</dbReference>
<sequence length="337" mass="35941">MAGATVATNRREARRPRRIPARAPCLAVLLGGCSGMQSMLDPAGIAATRIADLFWVMLIGAAVIWCLVISLAVYASRLKKTPVSERTALRLIIGAGVVFPTVVLTALLVYGLRLMPELRTSDGDLTIAVTGEQFWWRVEYRLPDGRVVPSANELRMPAGATVEVVLGTADVIHSFWIPALAGKTDMIPGRTTRQMLKPERPGIYRGACAEFCGSSHSLMAMTAVVMEPEAFAAWIEREAADAVPSGNARGREVFMASGCSACHTVRGTEAAGRIGPDLTHLGGRESLGAGILPNQPDAIARFVAETDRIKPGARMPAFPMLPEDDLAALAAWLGGLE</sequence>
<comment type="function">
    <text evidence="13">Subunits I and II form the functional core of the enzyme complex. Electrons originating in cytochrome c are transferred via heme a and Cu(A) to the binuclear center formed by heme a3 and Cu(B).</text>
</comment>
<evidence type="ECO:0000256" key="6">
    <source>
        <dbReference type="ARBA" id="ARBA00022692"/>
    </source>
</evidence>
<dbReference type="GO" id="GO:0020037">
    <property type="term" value="F:heme binding"/>
    <property type="evidence" value="ECO:0007669"/>
    <property type="project" value="InterPro"/>
</dbReference>
<comment type="catalytic activity">
    <reaction evidence="15">
        <text>4 Fe(II)-[cytochrome c] + O2 + 8 H(+)(in) = 4 Fe(III)-[cytochrome c] + 2 H2O + 4 H(+)(out)</text>
        <dbReference type="Rhea" id="RHEA:11436"/>
        <dbReference type="Rhea" id="RHEA-COMP:10350"/>
        <dbReference type="Rhea" id="RHEA-COMP:14399"/>
        <dbReference type="ChEBI" id="CHEBI:15377"/>
        <dbReference type="ChEBI" id="CHEBI:15378"/>
        <dbReference type="ChEBI" id="CHEBI:15379"/>
        <dbReference type="ChEBI" id="CHEBI:29033"/>
        <dbReference type="ChEBI" id="CHEBI:29034"/>
        <dbReference type="EC" id="7.1.1.9"/>
    </reaction>
</comment>
<keyword evidence="21" id="KW-1185">Reference proteome</keyword>
<evidence type="ECO:0000256" key="14">
    <source>
        <dbReference type="ARBA" id="ARBA00031399"/>
    </source>
</evidence>
<dbReference type="SUPFAM" id="SSF46626">
    <property type="entry name" value="Cytochrome c"/>
    <property type="match status" value="1"/>
</dbReference>
<dbReference type="Proteomes" id="UP000094622">
    <property type="component" value="Unassembled WGS sequence"/>
</dbReference>
<dbReference type="InterPro" id="IPR008972">
    <property type="entry name" value="Cupredoxin"/>
</dbReference>
<evidence type="ECO:0000256" key="3">
    <source>
        <dbReference type="ARBA" id="ARBA00022448"/>
    </source>
</evidence>
<dbReference type="AlphaFoldDB" id="A0A1E3H529"/>
<name>A0A1E3H529_9HYPH</name>
<dbReference type="GO" id="GO:0016020">
    <property type="term" value="C:membrane"/>
    <property type="evidence" value="ECO:0007669"/>
    <property type="project" value="UniProtKB-SubCell"/>
</dbReference>
<dbReference type="PANTHER" id="PTHR22888">
    <property type="entry name" value="CYTOCHROME C OXIDASE, SUBUNIT II"/>
    <property type="match status" value="1"/>
</dbReference>
<dbReference type="InterPro" id="IPR014222">
    <property type="entry name" value="Cyt_c_oxidase_su2"/>
</dbReference>
<dbReference type="InterPro" id="IPR002429">
    <property type="entry name" value="CcO_II-like_C"/>
</dbReference>
<comment type="caution">
    <text evidence="20">The sequence shown here is derived from an EMBL/GenBank/DDBJ whole genome shotgun (WGS) entry which is preliminary data.</text>
</comment>
<dbReference type="GO" id="GO:0042773">
    <property type="term" value="P:ATP synthesis coupled electron transport"/>
    <property type="evidence" value="ECO:0007669"/>
    <property type="project" value="TreeGrafter"/>
</dbReference>
<accession>A0A1E3H529</accession>
<dbReference type="InterPro" id="IPR001505">
    <property type="entry name" value="Copper_CuA"/>
</dbReference>
<evidence type="ECO:0000256" key="15">
    <source>
        <dbReference type="ARBA" id="ARBA00047816"/>
    </source>
</evidence>
<dbReference type="InterPro" id="IPR036909">
    <property type="entry name" value="Cyt_c-like_dom_sf"/>
</dbReference>
<keyword evidence="3" id="KW-0813">Transport</keyword>
<keyword evidence="8" id="KW-0249">Electron transport</keyword>
<evidence type="ECO:0000256" key="9">
    <source>
        <dbReference type="ARBA" id="ARBA00022989"/>
    </source>
</evidence>
<evidence type="ECO:0000259" key="19">
    <source>
        <dbReference type="PROSITE" id="PS51007"/>
    </source>
</evidence>
<feature type="domain" description="Cytochrome oxidase subunit II copper A binding" evidence="18">
    <location>
        <begin position="122"/>
        <end position="237"/>
    </location>
</feature>
<keyword evidence="6 17" id="KW-0812">Transmembrane</keyword>
<feature type="transmembrane region" description="Helical" evidence="17">
    <location>
        <begin position="21"/>
        <end position="40"/>
    </location>
</feature>
<evidence type="ECO:0000256" key="10">
    <source>
        <dbReference type="ARBA" id="ARBA00023004"/>
    </source>
</evidence>
<dbReference type="CDD" id="cd04213">
    <property type="entry name" value="CuRO_CcO_Caa3_II"/>
    <property type="match status" value="1"/>
</dbReference>